<sequence>MGSLFVSDERATAAQFNATDDATTLGHCLHHLPQCAAGTYASQVAVICGENELSYGELNRRANHLARVLAGRGIRRGDLVGIALDRSVDLVVVLLAVLKTGAAYVPIDPAFPADRIGHMMEDAEPKLVVIQTSTQKALSSWRGAYLNTDDVRYGCGADESNLEVYVQPDDLAYVIYTSGSTGKPKGVEISHSALCNLLYAMQREPGCTEADRLLAVTTISFDIAALELFLPLLCGGTVIVAQTHEVRDPYAMLELIQRHNITMMQATPATWQMLLEAGYEGTPRLSRILCGGDALSQRLADRLLPCADSVWNMYGPTEATVWASTWRVRRGKDVLVGKPIANYKMYVLDENLLPVPPGSEGELYIGGAGLARGYHNKPEMTQSRFLKSPFSDGYLYRTGDLARFKDPESLFLIGRADGQVKVRGYRIELGDIEAVITAHADISEAVVIIKDNRLVAYCLRDSSTAVTGEEVHTPTLDSVLRPWIAQQLPAYMMPAFFVELDAFPMTLNNKIDRKALPDPVEAIQPVKDMPVTELESEIRHIWASVLGHDRIGIHDNFFEIGGDSVSAISVTKELERFLGQALSPTRLFEHYTIKTLAAYLNGAEAICCPPVLPLRPMQNEDIAVISMACRLPGDITTPEEFWELLERGDDATTDVPSDRWDADALYDASPDANGKSYCRRGGFLSSVDDFDVSFFGICPSEARAMDPAQRLMLETCWEGLERAGYATEQLRGSQTGVYVGVCNISAHSTTPTLEDLNGYAATGSAGGTISGRVSYVLGLEGPSLTVDTACSSSLVTTHLACNALRQGECDMAVSAGVTLLLHPGMHVEFSRLRGVSADGRCRAFAADSQGTGWGEGCTAVVLKRMSDAVRDGDLIHALIRGTAVNHAGRSAAGLTVPSAPAQQRLVRTALAVSNLMPDDIDYIEAHGTGTKLGDPIEGSALAEIFGRSRPADSEPLWIGSAKSNIAHTQAAAGLAGMLKVILAMRNNKLPKTLYADKPTPAVDWQGAKMALVQESQPWLSRAGQPRRAGISAFGIGGTNAHVIVEEFSPQNIDPQPLSNPLPPKILFLLSAHTDDALREQATKLQQYIRATGKDSRDDLAKVAYSLATTRSHFPRRLILMAKDKGEFLDSLEATPDVLPTSDDVGEPRLAMLFTGQGSQMSGMGRELCETYPVFRDALHNITAQFTELERPLIDVMQAAPGSDIAALLQRTDFAQSAIFALEVALWHLWKSWGVQPDLAFGHSVGELVAAHVAGVFDLSDACRLVAARGRLMQAIPTRGGMVSLEASAEEVMAAIEALGLVGKVDIAAHNEPTQTVASGDVGGIDKILTHFRGNGRRVKLLAVSHAFHSYQMDSMLAAFQEVAKTVQFHPPQLRIVSSLTGELAEAGQLEGPDYWVRQAREAVRFVDGIQTLYQQGANIFLELGPQPVLIGMGAACLAADQSVAWMPSLVPGKHDALVVQRSLADLHVRHVPINWTGYFEPFGCCHRVELPTYAFQRQHFPRSRNRYLCNNSVAEQRDPAKAEVNHLQFEISWHQTGIENVAMTGSWGLLSPEEPPTYAWVTELRKEFARAGIPLQHVSSLEDAVGLDGLVCFWDSDPKHIVRQAHKLTTRALNQLQTAIQTQFTPSLVWVTRHAVGAGADDDPVTGLDAAPLWGLMRTARNEHPDLRLRLIDLDEEASTFKTLIPALMLSEEPECAVRRGRVLVPQMQHVKLRSNQMTTRLLRSDGAVLITGGLGGLGKRVARWLVSAHGIRDLVLISRHGMKAPGAKELIVELAELGGKATVVACDMADPNSIKSTMAIFDESRPLRGVVHAAGAQDNGVISTLTPERCATGLMAKVDGAWYLHQLTRNMDLDIFVMFSSTFGVMGMMGHSSYAAANTFLDALAHLRRSQGLPATSIAYGAWDGKGMAAGMVGTGSLTLLTQLGLGTITAQEGLALFEKAVRDGRSLTVATALDSERLQNYHLERGAIPPLYRSLLSQTANQVHRKQDLRKTLSEEAAEKHSSIVLGMVRETVAKTLGFARPGDVDVTRPLQDIGIDSLTAVLVRNQLANLTSLTLNARFAFQYPNLKALSQFLLSELRKDELDCPSPAAAAGMPSLNIEAVKNGCLDSSFTFKNTARDNASPKSVFVTGATGFVGAFILHDLLQLGIAVHCLVRADNVDKAMQRLVDTLVSYGLWKPEHVSLLYPIIGDMAQPLFGMSQEEFDQLADNVDAICHSGALVDWVRPLDDHIGPNLVSTHEVLRLASRGRGKAVHLISTISTLPKYLGYEVVETDPEYGYATSKYMAERMVAAARWRGANASVYRLPFVTASTSTGHFRANHGDFLHNVISGSLEMGSFPSLDADLSIVMPVDYISKTIVAVMTRDRRRIGHDYDFANAQAPSFKSLFTLMSAASRGQKIEPFSRWRARALTYAEAHPKSPLARISALLDGLADEESAFAMVKGPTVGGHVFGGGDYPVPLMDEHMESASEPVQKTYRKCFIPLESNPDVFTKLIHKLGVSESLSFQDVYSIDDPELLAFIPRPAHALVLVCPEEYGKVFAEDDAKVDSYSGSGENEDVVYFEQTIHNACGLYAILHEPESTLAHLLEECVPLKPEKRALALEGNTALECAYASIAKEGDTEAPRAEDEVDFHYFCFVKSHSNGHLFLLDGDRKRPIDLGDTSPDEDVLSGKCLDVIRDIMARGQGKNLNFNLMALVSS</sequence>
<proteinExistence type="predicted"/>
<name>A0ACC0CXS6_9PEZI</name>
<dbReference type="EMBL" id="MU394327">
    <property type="protein sequence ID" value="KAI6085254.1"/>
    <property type="molecule type" value="Genomic_DNA"/>
</dbReference>
<evidence type="ECO:0000313" key="1">
    <source>
        <dbReference type="EMBL" id="KAI6085254.1"/>
    </source>
</evidence>
<organism evidence="1 2">
    <name type="scientific">Hypoxylon rubiginosum</name>
    <dbReference type="NCBI Taxonomy" id="110542"/>
    <lineage>
        <taxon>Eukaryota</taxon>
        <taxon>Fungi</taxon>
        <taxon>Dikarya</taxon>
        <taxon>Ascomycota</taxon>
        <taxon>Pezizomycotina</taxon>
        <taxon>Sordariomycetes</taxon>
        <taxon>Xylariomycetidae</taxon>
        <taxon>Xylariales</taxon>
        <taxon>Hypoxylaceae</taxon>
        <taxon>Hypoxylon</taxon>
    </lineage>
</organism>
<evidence type="ECO:0000313" key="2">
    <source>
        <dbReference type="Proteomes" id="UP001497680"/>
    </source>
</evidence>
<gene>
    <name evidence="1" type="ORF">F4821DRAFT_261095</name>
</gene>
<protein>
    <submittedName>
        <fullName evidence="1">Nonribosomal peptide synthetase 7</fullName>
    </submittedName>
</protein>
<accession>A0ACC0CXS6</accession>
<comment type="caution">
    <text evidence="1">The sequence shown here is derived from an EMBL/GenBank/DDBJ whole genome shotgun (WGS) entry which is preliminary data.</text>
</comment>
<keyword evidence="2" id="KW-1185">Reference proteome</keyword>
<dbReference type="Proteomes" id="UP001497680">
    <property type="component" value="Unassembled WGS sequence"/>
</dbReference>
<reference evidence="1 2" key="1">
    <citation type="journal article" date="2022" name="New Phytol.">
        <title>Ecological generalism drives hyperdiversity of secondary metabolite gene clusters in xylarialean endophytes.</title>
        <authorList>
            <person name="Franco M.E.E."/>
            <person name="Wisecaver J.H."/>
            <person name="Arnold A.E."/>
            <person name="Ju Y.M."/>
            <person name="Slot J.C."/>
            <person name="Ahrendt S."/>
            <person name="Moore L.P."/>
            <person name="Eastman K.E."/>
            <person name="Scott K."/>
            <person name="Konkel Z."/>
            <person name="Mondo S.J."/>
            <person name="Kuo A."/>
            <person name="Hayes R.D."/>
            <person name="Haridas S."/>
            <person name="Andreopoulos B."/>
            <person name="Riley R."/>
            <person name="LaButti K."/>
            <person name="Pangilinan J."/>
            <person name="Lipzen A."/>
            <person name="Amirebrahimi M."/>
            <person name="Yan J."/>
            <person name="Adam C."/>
            <person name="Keymanesh K."/>
            <person name="Ng V."/>
            <person name="Louie K."/>
            <person name="Northen T."/>
            <person name="Drula E."/>
            <person name="Henrissat B."/>
            <person name="Hsieh H.M."/>
            <person name="Youens-Clark K."/>
            <person name="Lutzoni F."/>
            <person name="Miadlikowska J."/>
            <person name="Eastwood D.C."/>
            <person name="Hamelin R.C."/>
            <person name="Grigoriev I.V."/>
            <person name="U'Ren J.M."/>
        </authorList>
    </citation>
    <scope>NUCLEOTIDE SEQUENCE [LARGE SCALE GENOMIC DNA]</scope>
    <source>
        <strain evidence="1 2">ER1909</strain>
    </source>
</reference>